<feature type="domain" description="GGDEF" evidence="4">
    <location>
        <begin position="220"/>
        <end position="353"/>
    </location>
</feature>
<evidence type="ECO:0000256" key="1">
    <source>
        <dbReference type="ARBA" id="ARBA00012528"/>
    </source>
</evidence>
<dbReference type="RefSeq" id="WP_188255029.1">
    <property type="nucleotide sequence ID" value="NZ_JABVCF010000006.1"/>
</dbReference>
<protein>
    <recommendedName>
        <fullName evidence="1">diguanylate cyclase</fullName>
        <ecNumber evidence="1">2.7.7.65</ecNumber>
    </recommendedName>
</protein>
<dbReference type="InterPro" id="IPR050469">
    <property type="entry name" value="Diguanylate_Cyclase"/>
</dbReference>
<feature type="transmembrane region" description="Helical" evidence="3">
    <location>
        <begin position="37"/>
        <end position="56"/>
    </location>
</feature>
<dbReference type="Gene3D" id="3.30.70.270">
    <property type="match status" value="1"/>
</dbReference>
<reference evidence="5" key="1">
    <citation type="submission" date="2021-04" db="EMBL/GenBank/DDBJ databases">
        <title>Pseudaminobacter soli sp. nov., isolated from paddy soil contaminated by heavy metals.</title>
        <authorList>
            <person name="Zhang K."/>
        </authorList>
    </citation>
    <scope>NUCLEOTIDE SEQUENCE</scope>
    <source>
        <strain evidence="5">19-2017</strain>
    </source>
</reference>
<organism evidence="5 6">
    <name type="scientific">Pseudaminobacter soli</name>
    <name type="common">ex Zhang et al. 2022</name>
    <dbReference type="NCBI Taxonomy" id="2831468"/>
    <lineage>
        <taxon>Bacteria</taxon>
        <taxon>Pseudomonadati</taxon>
        <taxon>Pseudomonadota</taxon>
        <taxon>Alphaproteobacteria</taxon>
        <taxon>Hyphomicrobiales</taxon>
        <taxon>Phyllobacteriaceae</taxon>
        <taxon>Pseudaminobacter</taxon>
    </lineage>
</organism>
<feature type="transmembrane region" description="Helical" evidence="3">
    <location>
        <begin position="86"/>
        <end position="107"/>
    </location>
</feature>
<dbReference type="PANTHER" id="PTHR45138">
    <property type="entry name" value="REGULATORY COMPONENTS OF SENSORY TRANSDUCTION SYSTEM"/>
    <property type="match status" value="1"/>
</dbReference>
<evidence type="ECO:0000313" key="6">
    <source>
        <dbReference type="Proteomes" id="UP000680348"/>
    </source>
</evidence>
<dbReference type="AlphaFoldDB" id="A0A942E6R0"/>
<dbReference type="Proteomes" id="UP000680348">
    <property type="component" value="Unassembled WGS sequence"/>
</dbReference>
<dbReference type="PROSITE" id="PS50887">
    <property type="entry name" value="GGDEF"/>
    <property type="match status" value="1"/>
</dbReference>
<dbReference type="GO" id="GO:0005886">
    <property type="term" value="C:plasma membrane"/>
    <property type="evidence" value="ECO:0007669"/>
    <property type="project" value="TreeGrafter"/>
</dbReference>
<dbReference type="GO" id="GO:1902201">
    <property type="term" value="P:negative regulation of bacterial-type flagellum-dependent cell motility"/>
    <property type="evidence" value="ECO:0007669"/>
    <property type="project" value="TreeGrafter"/>
</dbReference>
<dbReference type="InterPro" id="IPR043128">
    <property type="entry name" value="Rev_trsase/Diguanyl_cyclase"/>
</dbReference>
<dbReference type="InterPro" id="IPR000160">
    <property type="entry name" value="GGDEF_dom"/>
</dbReference>
<keyword evidence="3" id="KW-0472">Membrane</keyword>
<dbReference type="SUPFAM" id="SSF55073">
    <property type="entry name" value="Nucleotide cyclase"/>
    <property type="match status" value="1"/>
</dbReference>
<dbReference type="EMBL" id="JAGWCR010000006">
    <property type="protein sequence ID" value="MBS3649467.1"/>
    <property type="molecule type" value="Genomic_DNA"/>
</dbReference>
<feature type="transmembrane region" description="Helical" evidence="3">
    <location>
        <begin position="63"/>
        <end position="80"/>
    </location>
</feature>
<dbReference type="FunFam" id="3.30.70.270:FF:000001">
    <property type="entry name" value="Diguanylate cyclase domain protein"/>
    <property type="match status" value="1"/>
</dbReference>
<feature type="transmembrane region" description="Helical" evidence="3">
    <location>
        <begin position="119"/>
        <end position="141"/>
    </location>
</feature>
<dbReference type="SMART" id="SM00267">
    <property type="entry name" value="GGDEF"/>
    <property type="match status" value="1"/>
</dbReference>
<feature type="transmembrane region" description="Helical" evidence="3">
    <location>
        <begin position="153"/>
        <end position="177"/>
    </location>
</feature>
<dbReference type="PANTHER" id="PTHR45138:SF9">
    <property type="entry name" value="DIGUANYLATE CYCLASE DGCM-RELATED"/>
    <property type="match status" value="1"/>
</dbReference>
<dbReference type="GO" id="GO:0043709">
    <property type="term" value="P:cell adhesion involved in single-species biofilm formation"/>
    <property type="evidence" value="ECO:0007669"/>
    <property type="project" value="TreeGrafter"/>
</dbReference>
<accession>A0A942E6R0</accession>
<dbReference type="CDD" id="cd01949">
    <property type="entry name" value="GGDEF"/>
    <property type="match status" value="1"/>
</dbReference>
<evidence type="ECO:0000256" key="2">
    <source>
        <dbReference type="ARBA" id="ARBA00034247"/>
    </source>
</evidence>
<keyword evidence="6" id="KW-1185">Reference proteome</keyword>
<keyword evidence="3" id="KW-1133">Transmembrane helix</keyword>
<dbReference type="GO" id="GO:0052621">
    <property type="term" value="F:diguanylate cyclase activity"/>
    <property type="evidence" value="ECO:0007669"/>
    <property type="project" value="UniProtKB-EC"/>
</dbReference>
<name>A0A942E6R0_9HYPH</name>
<sequence length="381" mass="40638">MHVFNWTLAYACATLGTSLDFARIVLANPTPFSFVANLLLVGVAFFAVRGAVLRYAGHSFDRILIPVFLATVVCGIWFVFIDPSIFGRGATSSAGAAAMFLIGAWTIAKAARQDAIDRLLFATFALTAATLIARPIVTYVYEGPLQAEAEVAGSLWVVSFKVFAMLSWFATAILFLLRITTDVMKDLAAQSLTDPLTGILNRRGFFIVAEPVLRDVRPGLPAVLLILDIDQFKRVNDTFGHLTGDNVIQGLANLLRQASKDSGCIIGRLGGEEFVALLPATNLIAGRAFAEGLRAAFAAGSHEGVPFSHTVTVSIGVAESPGGESIDSVIERADGALYRAKREGRNRTHIASDEASPGVVPQGTATGTCRQASMAFRQSMP</sequence>
<proteinExistence type="predicted"/>
<dbReference type="NCBIfam" id="TIGR00254">
    <property type="entry name" value="GGDEF"/>
    <property type="match status" value="1"/>
</dbReference>
<gene>
    <name evidence="5" type="ORF">KEU06_12695</name>
</gene>
<comment type="caution">
    <text evidence="5">The sequence shown here is derived from an EMBL/GenBank/DDBJ whole genome shotgun (WGS) entry which is preliminary data.</text>
</comment>
<comment type="catalytic activity">
    <reaction evidence="2">
        <text>2 GTP = 3',3'-c-di-GMP + 2 diphosphate</text>
        <dbReference type="Rhea" id="RHEA:24898"/>
        <dbReference type="ChEBI" id="CHEBI:33019"/>
        <dbReference type="ChEBI" id="CHEBI:37565"/>
        <dbReference type="ChEBI" id="CHEBI:58805"/>
        <dbReference type="EC" id="2.7.7.65"/>
    </reaction>
</comment>
<dbReference type="InterPro" id="IPR029787">
    <property type="entry name" value="Nucleotide_cyclase"/>
</dbReference>
<keyword evidence="3" id="KW-0812">Transmembrane</keyword>
<evidence type="ECO:0000256" key="3">
    <source>
        <dbReference type="SAM" id="Phobius"/>
    </source>
</evidence>
<evidence type="ECO:0000259" key="4">
    <source>
        <dbReference type="PROSITE" id="PS50887"/>
    </source>
</evidence>
<evidence type="ECO:0000313" key="5">
    <source>
        <dbReference type="EMBL" id="MBS3649467.1"/>
    </source>
</evidence>
<dbReference type="Pfam" id="PF00990">
    <property type="entry name" value="GGDEF"/>
    <property type="match status" value="1"/>
</dbReference>
<dbReference type="EC" id="2.7.7.65" evidence="1"/>